<dbReference type="AlphaFoldDB" id="A0A9D4KRN5"/>
<evidence type="ECO:0000256" key="2">
    <source>
        <dbReference type="SAM" id="Phobius"/>
    </source>
</evidence>
<organism evidence="3 4">
    <name type="scientific">Dreissena polymorpha</name>
    <name type="common">Zebra mussel</name>
    <name type="synonym">Mytilus polymorpha</name>
    <dbReference type="NCBI Taxonomy" id="45954"/>
    <lineage>
        <taxon>Eukaryota</taxon>
        <taxon>Metazoa</taxon>
        <taxon>Spiralia</taxon>
        <taxon>Lophotrochozoa</taxon>
        <taxon>Mollusca</taxon>
        <taxon>Bivalvia</taxon>
        <taxon>Autobranchia</taxon>
        <taxon>Heteroconchia</taxon>
        <taxon>Euheterodonta</taxon>
        <taxon>Imparidentia</taxon>
        <taxon>Neoheterodontei</taxon>
        <taxon>Myida</taxon>
        <taxon>Dreissenoidea</taxon>
        <taxon>Dreissenidae</taxon>
        <taxon>Dreissena</taxon>
    </lineage>
</organism>
<dbReference type="EMBL" id="JAIWYP010000003">
    <property type="protein sequence ID" value="KAH3844279.1"/>
    <property type="molecule type" value="Genomic_DNA"/>
</dbReference>
<comment type="caution">
    <text evidence="3">The sequence shown here is derived from an EMBL/GenBank/DDBJ whole genome shotgun (WGS) entry which is preliminary data.</text>
</comment>
<keyword evidence="2" id="KW-0472">Membrane</keyword>
<keyword evidence="4" id="KW-1185">Reference proteome</keyword>
<dbReference type="Proteomes" id="UP000828390">
    <property type="component" value="Unassembled WGS sequence"/>
</dbReference>
<protein>
    <submittedName>
        <fullName evidence="3">Uncharacterized protein</fullName>
    </submittedName>
</protein>
<accession>A0A9D4KRN5</accession>
<sequence length="419" mass="48030">MSVCYLGTKILSAMFRKCGSRGFLKFMALTVFGMSLYALTLKWFPSERTDLTNKLGPLYQMIIGHRYTHLEDLEGFEEVSDQQKIYLMKKVQDEVHNLMSKCQLQKNEVRECESKFQNQNDKILTIFTTWMYDKDKFPINNKTLFNWRTLPDVNLIVFSDSEDVNRLSKAAGWSVVPIQNKAAGAPILPEMFIEAKKTFKSYFYAYANGDLLFTDSLITTLRTVLCSHEYFKSEKSSGLLIVGRRTNIPAASVINDDAISWSKLHSLAKSQGELFQTDAEDYFISDSKYPWESFQPVAVGRRGYDNWVVAFSRYSNKTVIDASETVLCLHQTLDSRGNYEGLTKGNYNLDLIAKLNVPFSVGGWGRTFCSEWKTWSDLCGHIVITKRKKFPSECLGYKLTYQVWNALFGKESTPVLRIN</sequence>
<keyword evidence="1" id="KW-0175">Coiled coil</keyword>
<evidence type="ECO:0000256" key="1">
    <source>
        <dbReference type="SAM" id="Coils"/>
    </source>
</evidence>
<reference evidence="3" key="2">
    <citation type="submission" date="2020-11" db="EMBL/GenBank/DDBJ databases">
        <authorList>
            <person name="McCartney M.A."/>
            <person name="Auch B."/>
            <person name="Kono T."/>
            <person name="Mallez S."/>
            <person name="Becker A."/>
            <person name="Gohl D.M."/>
            <person name="Silverstein K.A.T."/>
            <person name="Koren S."/>
            <person name="Bechman K.B."/>
            <person name="Herman A."/>
            <person name="Abrahante J.E."/>
            <person name="Garbe J."/>
        </authorList>
    </citation>
    <scope>NUCLEOTIDE SEQUENCE</scope>
    <source>
        <strain evidence="3">Duluth1</strain>
        <tissue evidence="3">Whole animal</tissue>
    </source>
</reference>
<keyword evidence="2" id="KW-0812">Transmembrane</keyword>
<proteinExistence type="predicted"/>
<keyword evidence="2" id="KW-1133">Transmembrane helix</keyword>
<gene>
    <name evidence="3" type="ORF">DPMN_086536</name>
</gene>
<evidence type="ECO:0000313" key="3">
    <source>
        <dbReference type="EMBL" id="KAH3844279.1"/>
    </source>
</evidence>
<name>A0A9D4KRN5_DREPO</name>
<reference evidence="3" key="1">
    <citation type="journal article" date="2019" name="bioRxiv">
        <title>The Genome of the Zebra Mussel, Dreissena polymorpha: A Resource for Invasive Species Research.</title>
        <authorList>
            <person name="McCartney M.A."/>
            <person name="Auch B."/>
            <person name="Kono T."/>
            <person name="Mallez S."/>
            <person name="Zhang Y."/>
            <person name="Obille A."/>
            <person name="Becker A."/>
            <person name="Abrahante J.E."/>
            <person name="Garbe J."/>
            <person name="Badalamenti J.P."/>
            <person name="Herman A."/>
            <person name="Mangelson H."/>
            <person name="Liachko I."/>
            <person name="Sullivan S."/>
            <person name="Sone E.D."/>
            <person name="Koren S."/>
            <person name="Silverstein K.A.T."/>
            <person name="Beckman K.B."/>
            <person name="Gohl D.M."/>
        </authorList>
    </citation>
    <scope>NUCLEOTIDE SEQUENCE</scope>
    <source>
        <strain evidence="3">Duluth1</strain>
        <tissue evidence="3">Whole animal</tissue>
    </source>
</reference>
<evidence type="ECO:0000313" key="4">
    <source>
        <dbReference type="Proteomes" id="UP000828390"/>
    </source>
</evidence>
<feature type="coiled-coil region" evidence="1">
    <location>
        <begin position="88"/>
        <end position="122"/>
    </location>
</feature>
<dbReference type="OrthoDB" id="6046730at2759"/>
<feature type="transmembrane region" description="Helical" evidence="2">
    <location>
        <begin position="23"/>
        <end position="44"/>
    </location>
</feature>